<evidence type="ECO:0000313" key="8">
    <source>
        <dbReference type="Proteomes" id="UP000639419"/>
    </source>
</evidence>
<name>A0ABX2L7L0_9PROT</name>
<evidence type="ECO:0000313" key="7">
    <source>
        <dbReference type="EMBL" id="NUB22126.1"/>
    </source>
</evidence>
<gene>
    <name evidence="7" type="ORF">GBZ26_23430</name>
</gene>
<evidence type="ECO:0000256" key="6">
    <source>
        <dbReference type="SAM" id="Phobius"/>
    </source>
</evidence>
<keyword evidence="5 6" id="KW-0472">Membrane</keyword>
<comment type="subcellular location">
    <subcellularLocation>
        <location evidence="1">Cell membrane</location>
        <topology evidence="1">Multi-pass membrane protein</topology>
    </subcellularLocation>
</comment>
<dbReference type="Proteomes" id="UP000639419">
    <property type="component" value="Unassembled WGS sequence"/>
</dbReference>
<evidence type="ECO:0000256" key="3">
    <source>
        <dbReference type="ARBA" id="ARBA00022692"/>
    </source>
</evidence>
<dbReference type="NCBIfam" id="TIGR02229">
    <property type="entry name" value="caa3_sub_IV"/>
    <property type="match status" value="1"/>
</dbReference>
<comment type="caution">
    <text evidence="7">The sequence shown here is derived from an EMBL/GenBank/DDBJ whole genome shotgun (WGS) entry which is preliminary data.</text>
</comment>
<protein>
    <submittedName>
        <fullName evidence="7">Caa(3)-type oxidase subunit IV</fullName>
    </submittedName>
</protein>
<dbReference type="EMBL" id="WHOR01000244">
    <property type="protein sequence ID" value="NUB22126.1"/>
    <property type="molecule type" value="Genomic_DNA"/>
</dbReference>
<organism evidence="7 8">
    <name type="scientific">Azospirillum formosense</name>
    <dbReference type="NCBI Taxonomy" id="861533"/>
    <lineage>
        <taxon>Bacteria</taxon>
        <taxon>Pseudomonadati</taxon>
        <taxon>Pseudomonadota</taxon>
        <taxon>Alphaproteobacteria</taxon>
        <taxon>Rhodospirillales</taxon>
        <taxon>Azospirillaceae</taxon>
        <taxon>Azospirillum</taxon>
    </lineage>
</organism>
<sequence>MLRRESATSVLVWVALMVLLVATVGVSFLHLGSWNTVLNLGIAVAKTALILWFYMHFRRTRPLVRLAGAAAPLWLAILFGLALSDYFTR</sequence>
<proteinExistence type="predicted"/>
<dbReference type="Pfam" id="PF03626">
    <property type="entry name" value="COX4_pro"/>
    <property type="match status" value="1"/>
</dbReference>
<feature type="transmembrane region" description="Helical" evidence="6">
    <location>
        <begin position="66"/>
        <end position="87"/>
    </location>
</feature>
<accession>A0ABX2L7L0</accession>
<dbReference type="InterPro" id="IPR011743">
    <property type="entry name" value="Caa3_sub_IV"/>
</dbReference>
<dbReference type="RefSeq" id="WP_174440904.1">
    <property type="nucleotide sequence ID" value="NZ_BAABCC010000016.1"/>
</dbReference>
<keyword evidence="8" id="KW-1185">Reference proteome</keyword>
<evidence type="ECO:0000256" key="5">
    <source>
        <dbReference type="ARBA" id="ARBA00023136"/>
    </source>
</evidence>
<keyword evidence="4 6" id="KW-1133">Transmembrane helix</keyword>
<evidence type="ECO:0000256" key="4">
    <source>
        <dbReference type="ARBA" id="ARBA00022989"/>
    </source>
</evidence>
<dbReference type="InterPro" id="IPR005171">
    <property type="entry name" value="Cyt_c_oxidase_su4_prok"/>
</dbReference>
<keyword evidence="3 6" id="KW-0812">Transmembrane</keyword>
<feature type="transmembrane region" description="Helical" evidence="6">
    <location>
        <begin position="12"/>
        <end position="31"/>
    </location>
</feature>
<evidence type="ECO:0000256" key="2">
    <source>
        <dbReference type="ARBA" id="ARBA00022475"/>
    </source>
</evidence>
<evidence type="ECO:0000256" key="1">
    <source>
        <dbReference type="ARBA" id="ARBA00004651"/>
    </source>
</evidence>
<feature type="transmembrane region" description="Helical" evidence="6">
    <location>
        <begin position="37"/>
        <end position="54"/>
    </location>
</feature>
<keyword evidence="2" id="KW-1003">Cell membrane</keyword>
<reference evidence="7 8" key="1">
    <citation type="submission" date="2019-10" db="EMBL/GenBank/DDBJ databases">
        <title>Genome sequence of Azospirillum formosense CC-Nfb-7.</title>
        <authorList>
            <person name="Ambrosini A."/>
            <person name="Sant'Anna F.H."/>
            <person name="Cassan F.D."/>
            <person name="Souza E.M."/>
            <person name="Passaglia L.M.P."/>
        </authorList>
    </citation>
    <scope>NUCLEOTIDE SEQUENCE [LARGE SCALE GENOMIC DNA]</scope>
    <source>
        <strain evidence="7 8">CC-NFb-7</strain>
    </source>
</reference>